<accession>A0A4Q2RYY7</accession>
<evidence type="ECO:0000313" key="4">
    <source>
        <dbReference type="Proteomes" id="UP000294071"/>
    </source>
</evidence>
<evidence type="ECO:0000259" key="2">
    <source>
        <dbReference type="Pfam" id="PF04167"/>
    </source>
</evidence>
<dbReference type="GO" id="GO:0016787">
    <property type="term" value="F:hydrolase activity"/>
    <property type="evidence" value="ECO:0007669"/>
    <property type="project" value="UniProtKB-KW"/>
</dbReference>
<proteinExistence type="predicted"/>
<dbReference type="InterPro" id="IPR050212">
    <property type="entry name" value="Ntdp-like"/>
</dbReference>
<dbReference type="PANTHER" id="PTHR39159">
    <property type="match status" value="1"/>
</dbReference>
<dbReference type="EMBL" id="SDWT01000001">
    <property type="protein sequence ID" value="RYB94511.1"/>
    <property type="molecule type" value="Genomic_DNA"/>
</dbReference>
<dbReference type="SUPFAM" id="SSF159234">
    <property type="entry name" value="FomD-like"/>
    <property type="match status" value="1"/>
</dbReference>
<dbReference type="Pfam" id="PF04167">
    <property type="entry name" value="DUF402"/>
    <property type="match status" value="1"/>
</dbReference>
<organism evidence="3 4">
    <name type="scientific">Nocardioides oleivorans</name>
    <dbReference type="NCBI Taxonomy" id="273676"/>
    <lineage>
        <taxon>Bacteria</taxon>
        <taxon>Bacillati</taxon>
        <taxon>Actinomycetota</taxon>
        <taxon>Actinomycetes</taxon>
        <taxon>Propionibacteriales</taxon>
        <taxon>Nocardioidaceae</taxon>
        <taxon>Nocardioides</taxon>
    </lineage>
</organism>
<dbReference type="OrthoDB" id="3815685at2"/>
<protein>
    <submittedName>
        <fullName evidence="3">DUF402 domain-containing protein</fullName>
    </submittedName>
</protein>
<dbReference type="RefSeq" id="WP_129399862.1">
    <property type="nucleotide sequence ID" value="NZ_SDWT01000001.1"/>
</dbReference>
<evidence type="ECO:0000313" key="3">
    <source>
        <dbReference type="EMBL" id="RYB94511.1"/>
    </source>
</evidence>
<name>A0A4Q2RYY7_9ACTN</name>
<keyword evidence="1" id="KW-0378">Hydrolase</keyword>
<dbReference type="Gene3D" id="2.40.380.10">
    <property type="entry name" value="FomD-like"/>
    <property type="match status" value="1"/>
</dbReference>
<dbReference type="Proteomes" id="UP000294071">
    <property type="component" value="Unassembled WGS sequence"/>
</dbReference>
<dbReference type="InterPro" id="IPR035930">
    <property type="entry name" value="FomD-like_sf"/>
</dbReference>
<reference evidence="3 4" key="1">
    <citation type="submission" date="2019-01" db="EMBL/GenBank/DDBJ databases">
        <title>Novel species of Nocardioides.</title>
        <authorList>
            <person name="Liu Q."/>
            <person name="Xin Y.-H."/>
        </authorList>
    </citation>
    <scope>NUCLEOTIDE SEQUENCE [LARGE SCALE GENOMIC DNA]</scope>
    <source>
        <strain evidence="3 4">CGMCC 4.6882</strain>
    </source>
</reference>
<dbReference type="InterPro" id="IPR007295">
    <property type="entry name" value="DUF402"/>
</dbReference>
<dbReference type="PANTHER" id="PTHR39159:SF1">
    <property type="entry name" value="UPF0374 PROTEIN YGAC"/>
    <property type="match status" value="1"/>
</dbReference>
<gene>
    <name evidence="3" type="ORF">EUA93_09240</name>
</gene>
<sequence length="181" mass="20681">MADSFAVGSDVRVVEVLHGAEWAWWDEQVVADDGILVTLQRNGTPLTFPPHDHPHPWSHLDAWSGTTVLKLRREGDWYSVWKFFDADGAFLRWYVNFETPYVRAEGAIEVNDLQLDIVVPPDGDWRWKDVQDLAPTLASGRITHDELLAVLREAAHVAELLDRGDRWWAPWDGWTPADGMI</sequence>
<evidence type="ECO:0000256" key="1">
    <source>
        <dbReference type="ARBA" id="ARBA00022801"/>
    </source>
</evidence>
<feature type="domain" description="DUF402" evidence="2">
    <location>
        <begin position="37"/>
        <end position="164"/>
    </location>
</feature>
<dbReference type="AlphaFoldDB" id="A0A4Q2RYY7"/>
<comment type="caution">
    <text evidence="3">The sequence shown here is derived from an EMBL/GenBank/DDBJ whole genome shotgun (WGS) entry which is preliminary data.</text>
</comment>
<keyword evidence="4" id="KW-1185">Reference proteome</keyword>